<proteinExistence type="predicted"/>
<keyword evidence="1" id="KW-0472">Membrane</keyword>
<feature type="transmembrane region" description="Helical" evidence="1">
    <location>
        <begin position="359"/>
        <end position="381"/>
    </location>
</feature>
<evidence type="ECO:0000313" key="3">
    <source>
        <dbReference type="Proteomes" id="UP000270581"/>
    </source>
</evidence>
<dbReference type="Proteomes" id="UP000270581">
    <property type="component" value="Unassembled WGS sequence"/>
</dbReference>
<accession>A0AAJ4UWJ5</accession>
<name>A0AAJ4UWJ5_9EURY</name>
<evidence type="ECO:0000256" key="1">
    <source>
        <dbReference type="SAM" id="Phobius"/>
    </source>
</evidence>
<evidence type="ECO:0000313" key="2">
    <source>
        <dbReference type="EMBL" id="RNJ26990.1"/>
    </source>
</evidence>
<keyword evidence="1" id="KW-1133">Transmembrane helix</keyword>
<keyword evidence="3" id="KW-1185">Reference proteome</keyword>
<feature type="transmembrane region" description="Helical" evidence="1">
    <location>
        <begin position="136"/>
        <end position="158"/>
    </location>
</feature>
<dbReference type="EMBL" id="RJJC01000001">
    <property type="protein sequence ID" value="RNJ26990.1"/>
    <property type="molecule type" value="Genomic_DNA"/>
</dbReference>
<feature type="transmembrane region" description="Helical" evidence="1">
    <location>
        <begin position="208"/>
        <end position="224"/>
    </location>
</feature>
<sequence>MRLRVTPTLEVAVAVAATNPTTTLDRALAASVRRGRATGTAGVDDFLGRWGSFPPLRRGIRLLADATRTDTDDRPAAIDRALDAVLDGVREQAAEDAAALRGPVTAVYAFGVLLPLAFVAGLPAAGVAGLPVSLPAVVVVYDVVLPAGLLAAGGWLTTKRPVTFPSTRIPTTHPAVPDRPWRALGAGVAAAAGAAVVTSLLLPSWTPPLAVVGVGLGTALAVYYRPYRQLRAETATLDAGLPDVLYGVGRRVRDGAPVERAIDAAAETLDSPASEAFARANRQGAALGVGIETALCGERTPLATIPSRRVADVARLFVAAARTGQPAGPSLVAAGEHLAALARVEAETRRSIRHATGTMGNTAALFGPLVGGVTVALAGRVGGSQLGETIPQAGLAVAVGVYVLLLAVVLTGLATGLERGFDRSVVGYRVGLALVAATATYLTAAVAGGLLV</sequence>
<protein>
    <submittedName>
        <fullName evidence="2">Type II secretion system protein</fullName>
    </submittedName>
</protein>
<feature type="transmembrane region" description="Helical" evidence="1">
    <location>
        <begin position="107"/>
        <end position="130"/>
    </location>
</feature>
<reference evidence="2 3" key="1">
    <citation type="submission" date="2018-11" db="EMBL/GenBank/DDBJ databases">
        <title>Genome sequences of Natronomonas sp. CBA1133.</title>
        <authorList>
            <person name="Roh S.W."/>
            <person name="Cha I.-T."/>
        </authorList>
    </citation>
    <scope>NUCLEOTIDE SEQUENCE [LARGE SCALE GENOMIC DNA]</scope>
    <source>
        <strain evidence="2 3">CBA1133</strain>
    </source>
</reference>
<organism evidence="2 3">
    <name type="scientific">Halosegnis longus</name>
    <dbReference type="NCBI Taxonomy" id="2216012"/>
    <lineage>
        <taxon>Archaea</taxon>
        <taxon>Methanobacteriati</taxon>
        <taxon>Methanobacteriota</taxon>
        <taxon>Stenosarchaea group</taxon>
        <taxon>Halobacteria</taxon>
        <taxon>Halobacteriales</taxon>
        <taxon>Natronomonadaceae</taxon>
        <taxon>Halosegnis</taxon>
    </lineage>
</organism>
<keyword evidence="1" id="KW-0812">Transmembrane</keyword>
<feature type="transmembrane region" description="Helical" evidence="1">
    <location>
        <begin position="393"/>
        <end position="414"/>
    </location>
</feature>
<dbReference type="AlphaFoldDB" id="A0AAJ4UWJ5"/>
<gene>
    <name evidence="2" type="ORF">Nmn1133_10040</name>
</gene>
<feature type="transmembrane region" description="Helical" evidence="1">
    <location>
        <begin position="426"/>
        <end position="451"/>
    </location>
</feature>
<feature type="transmembrane region" description="Helical" evidence="1">
    <location>
        <begin position="183"/>
        <end position="202"/>
    </location>
</feature>
<comment type="caution">
    <text evidence="2">The sequence shown here is derived from an EMBL/GenBank/DDBJ whole genome shotgun (WGS) entry which is preliminary data.</text>
</comment>